<keyword evidence="1" id="KW-1133">Transmembrane helix</keyword>
<keyword evidence="3" id="KW-1185">Reference proteome</keyword>
<organism evidence="2 3">
    <name type="scientific">Phyllobacterium ifriqiyense</name>
    <dbReference type="NCBI Taxonomy" id="314238"/>
    <lineage>
        <taxon>Bacteria</taxon>
        <taxon>Pseudomonadati</taxon>
        <taxon>Pseudomonadota</taxon>
        <taxon>Alphaproteobacteria</taxon>
        <taxon>Hyphomicrobiales</taxon>
        <taxon>Phyllobacteriaceae</taxon>
        <taxon>Phyllobacterium</taxon>
    </lineage>
</organism>
<dbReference type="EMBL" id="JAUSZT010000003">
    <property type="protein sequence ID" value="MDQ0998067.1"/>
    <property type="molecule type" value="Genomic_DNA"/>
</dbReference>
<feature type="transmembrane region" description="Helical" evidence="1">
    <location>
        <begin position="120"/>
        <end position="138"/>
    </location>
</feature>
<sequence length="139" mass="15445">MTGYFERDAKRKLQIGFLVEFVLLLILIAVRVALLIGDSLPATLKGWLIEYTNPSFVLNLVLIFLATATCLMLYINRNYDKLVRSVDSYKRYAPPGLLPNQSAGFIASTQVHGMIGGVQLGSIVVTFIFADIVISHILR</sequence>
<proteinExistence type="predicted"/>
<feature type="transmembrane region" description="Helical" evidence="1">
    <location>
        <begin position="15"/>
        <end position="36"/>
    </location>
</feature>
<dbReference type="Proteomes" id="UP001237780">
    <property type="component" value="Unassembled WGS sequence"/>
</dbReference>
<evidence type="ECO:0000313" key="2">
    <source>
        <dbReference type="EMBL" id="MDQ0998067.1"/>
    </source>
</evidence>
<reference evidence="2 3" key="1">
    <citation type="submission" date="2023-07" db="EMBL/GenBank/DDBJ databases">
        <title>Comparative genomics of wheat-associated soil bacteria to identify genetic determinants of phenazine resistance.</title>
        <authorList>
            <person name="Mouncey N."/>
        </authorList>
    </citation>
    <scope>NUCLEOTIDE SEQUENCE [LARGE SCALE GENOMIC DNA]</scope>
    <source>
        <strain evidence="2 3">W4I11</strain>
    </source>
</reference>
<dbReference type="RefSeq" id="WP_307282549.1">
    <property type="nucleotide sequence ID" value="NZ_JAUSZT010000003.1"/>
</dbReference>
<comment type="caution">
    <text evidence="2">The sequence shown here is derived from an EMBL/GenBank/DDBJ whole genome shotgun (WGS) entry which is preliminary data.</text>
</comment>
<keyword evidence="1" id="KW-0812">Transmembrane</keyword>
<feature type="transmembrane region" description="Helical" evidence="1">
    <location>
        <begin position="56"/>
        <end position="75"/>
    </location>
</feature>
<accession>A0ABU0SBC9</accession>
<keyword evidence="1" id="KW-0472">Membrane</keyword>
<gene>
    <name evidence="2" type="ORF">QFZ34_003249</name>
</gene>
<evidence type="ECO:0000256" key="1">
    <source>
        <dbReference type="SAM" id="Phobius"/>
    </source>
</evidence>
<evidence type="ECO:0000313" key="3">
    <source>
        <dbReference type="Proteomes" id="UP001237780"/>
    </source>
</evidence>
<name>A0ABU0SBC9_9HYPH</name>
<protein>
    <submittedName>
        <fullName evidence="2">Uncharacterized protein</fullName>
    </submittedName>
</protein>